<accession>A0A7J5D554</accession>
<comment type="subcellular location">
    <subcellularLocation>
        <location evidence="1">Cytoplasm</location>
    </subcellularLocation>
</comment>
<evidence type="ECO:0000259" key="6">
    <source>
        <dbReference type="PROSITE" id="PS50995"/>
    </source>
</evidence>
<dbReference type="InterPro" id="IPR000835">
    <property type="entry name" value="HTH_MarR-typ"/>
</dbReference>
<organism evidence="7 8">
    <name type="scientific">Streptomyces triticiradicis</name>
    <dbReference type="NCBI Taxonomy" id="2651189"/>
    <lineage>
        <taxon>Bacteria</taxon>
        <taxon>Bacillati</taxon>
        <taxon>Actinomycetota</taxon>
        <taxon>Actinomycetes</taxon>
        <taxon>Kitasatosporales</taxon>
        <taxon>Streptomycetaceae</taxon>
        <taxon>Streptomyces</taxon>
    </lineage>
</organism>
<dbReference type="AlphaFoldDB" id="A0A7J5D554"/>
<dbReference type="Pfam" id="PF22381">
    <property type="entry name" value="Staph_reg_Sar_Rot"/>
    <property type="match status" value="1"/>
</dbReference>
<dbReference type="PRINTS" id="PR00598">
    <property type="entry name" value="HTHMARR"/>
</dbReference>
<keyword evidence="5" id="KW-0804">Transcription</keyword>
<comment type="caution">
    <text evidence="7">The sequence shown here is derived from an EMBL/GenBank/DDBJ whole genome shotgun (WGS) entry which is preliminary data.</text>
</comment>
<dbReference type="PANTHER" id="PTHR33164:SF5">
    <property type="entry name" value="ORGANIC HYDROPEROXIDE RESISTANCE TRANSCRIPTIONAL REGULATOR"/>
    <property type="match status" value="1"/>
</dbReference>
<dbReference type="GO" id="GO:0003677">
    <property type="term" value="F:DNA binding"/>
    <property type="evidence" value="ECO:0007669"/>
    <property type="project" value="UniProtKB-KW"/>
</dbReference>
<dbReference type="Proteomes" id="UP000442990">
    <property type="component" value="Unassembled WGS sequence"/>
</dbReference>
<evidence type="ECO:0000256" key="2">
    <source>
        <dbReference type="ARBA" id="ARBA00022490"/>
    </source>
</evidence>
<dbReference type="FunFam" id="1.10.10.10:FF:000163">
    <property type="entry name" value="MarR family transcriptional regulator"/>
    <property type="match status" value="1"/>
</dbReference>
<dbReference type="RefSeq" id="WP_151474389.1">
    <property type="nucleotide sequence ID" value="NZ_WBKG01000055.1"/>
</dbReference>
<evidence type="ECO:0000313" key="8">
    <source>
        <dbReference type="Proteomes" id="UP000442990"/>
    </source>
</evidence>
<sequence>MTATPAPGPGAPAAGAPAAGDFLRLDEQICFSLNAASRAFGGVYRVLLKDLGLTYPQYLVMLVLWEHGELPVKKVGEHLRLDSGTLSPLLKRLEAAGLVRRERSARDERSVQVGLTEEGSALRERALDVPRRIAAATGADLEEIRALRARLDRLTAALDEAALTRAPGCT</sequence>
<keyword evidence="4" id="KW-0238">DNA-binding</keyword>
<evidence type="ECO:0000256" key="5">
    <source>
        <dbReference type="ARBA" id="ARBA00023163"/>
    </source>
</evidence>
<keyword evidence="8" id="KW-1185">Reference proteome</keyword>
<dbReference type="GO" id="GO:0003700">
    <property type="term" value="F:DNA-binding transcription factor activity"/>
    <property type="evidence" value="ECO:0007669"/>
    <property type="project" value="InterPro"/>
</dbReference>
<dbReference type="InterPro" id="IPR036388">
    <property type="entry name" value="WH-like_DNA-bd_sf"/>
</dbReference>
<gene>
    <name evidence="7" type="ORF">F8144_40300</name>
</gene>
<dbReference type="PANTHER" id="PTHR33164">
    <property type="entry name" value="TRANSCRIPTIONAL REGULATOR, MARR FAMILY"/>
    <property type="match status" value="1"/>
</dbReference>
<keyword evidence="2" id="KW-0963">Cytoplasm</keyword>
<evidence type="ECO:0000313" key="7">
    <source>
        <dbReference type="EMBL" id="KAB1978059.1"/>
    </source>
</evidence>
<dbReference type="InterPro" id="IPR036390">
    <property type="entry name" value="WH_DNA-bd_sf"/>
</dbReference>
<protein>
    <submittedName>
        <fullName evidence="7">MarR family transcriptional regulator</fullName>
    </submittedName>
</protein>
<evidence type="ECO:0000256" key="4">
    <source>
        <dbReference type="ARBA" id="ARBA00023125"/>
    </source>
</evidence>
<dbReference type="PROSITE" id="PS50995">
    <property type="entry name" value="HTH_MARR_2"/>
    <property type="match status" value="1"/>
</dbReference>
<dbReference type="InterPro" id="IPR055166">
    <property type="entry name" value="Transc_reg_Sar_Rot_HTH"/>
</dbReference>
<dbReference type="GO" id="GO:0005737">
    <property type="term" value="C:cytoplasm"/>
    <property type="evidence" value="ECO:0007669"/>
    <property type="project" value="UniProtKB-SubCell"/>
</dbReference>
<dbReference type="SMART" id="SM00347">
    <property type="entry name" value="HTH_MARR"/>
    <property type="match status" value="1"/>
</dbReference>
<name>A0A7J5D554_9ACTN</name>
<dbReference type="Gene3D" id="1.10.10.10">
    <property type="entry name" value="Winged helix-like DNA-binding domain superfamily/Winged helix DNA-binding domain"/>
    <property type="match status" value="1"/>
</dbReference>
<evidence type="ECO:0000256" key="1">
    <source>
        <dbReference type="ARBA" id="ARBA00004496"/>
    </source>
</evidence>
<evidence type="ECO:0000256" key="3">
    <source>
        <dbReference type="ARBA" id="ARBA00023015"/>
    </source>
</evidence>
<dbReference type="SUPFAM" id="SSF46785">
    <property type="entry name" value="Winged helix' DNA-binding domain"/>
    <property type="match status" value="1"/>
</dbReference>
<feature type="domain" description="HTH marR-type" evidence="6">
    <location>
        <begin position="26"/>
        <end position="156"/>
    </location>
</feature>
<dbReference type="GO" id="GO:0006950">
    <property type="term" value="P:response to stress"/>
    <property type="evidence" value="ECO:0007669"/>
    <property type="project" value="TreeGrafter"/>
</dbReference>
<reference evidence="7 8" key="1">
    <citation type="submission" date="2019-09" db="EMBL/GenBank/DDBJ databases">
        <title>Isolation and identification of active actinomycetes.</title>
        <authorList>
            <person name="Yu Z."/>
            <person name="Han C."/>
            <person name="Yu B."/>
        </authorList>
    </citation>
    <scope>NUCLEOTIDE SEQUENCE [LARGE SCALE GENOMIC DNA]</scope>
    <source>
        <strain evidence="7 8">NEAU-H2</strain>
    </source>
</reference>
<dbReference type="EMBL" id="WBKG01000055">
    <property type="protein sequence ID" value="KAB1978059.1"/>
    <property type="molecule type" value="Genomic_DNA"/>
</dbReference>
<proteinExistence type="predicted"/>
<dbReference type="InterPro" id="IPR039422">
    <property type="entry name" value="MarR/SlyA-like"/>
</dbReference>
<keyword evidence="3" id="KW-0805">Transcription regulation</keyword>